<evidence type="ECO:0008006" key="4">
    <source>
        <dbReference type="Google" id="ProtNLM"/>
    </source>
</evidence>
<comment type="caution">
    <text evidence="2">The sequence shown here is derived from an EMBL/GenBank/DDBJ whole genome shotgun (WGS) entry which is preliminary data.</text>
</comment>
<dbReference type="RefSeq" id="WP_220109242.1">
    <property type="nucleotide sequence ID" value="NZ_JAHZST010000004.1"/>
</dbReference>
<dbReference type="Proteomes" id="UP001195963">
    <property type="component" value="Unassembled WGS sequence"/>
</dbReference>
<gene>
    <name evidence="2" type="ORF">K0625_08180</name>
</gene>
<accession>A0ABS7E1W3</accession>
<feature type="transmembrane region" description="Helical" evidence="1">
    <location>
        <begin position="20"/>
        <end position="37"/>
    </location>
</feature>
<reference evidence="2 3" key="1">
    <citation type="submission" date="2021-07" db="EMBL/GenBank/DDBJ databases">
        <title>Shewanella sp. nov, isolated from SCS.</title>
        <authorList>
            <person name="Cao W.R."/>
        </authorList>
    </citation>
    <scope>NUCLEOTIDE SEQUENCE [LARGE SCALE GENOMIC DNA]</scope>
    <source>
        <strain evidence="2 3">NR704-98</strain>
    </source>
</reference>
<protein>
    <recommendedName>
        <fullName evidence="4">Transcriptional regulator</fullName>
    </recommendedName>
</protein>
<proteinExistence type="predicted"/>
<keyword evidence="1" id="KW-0812">Transmembrane</keyword>
<sequence>MEETQHSFNLTSSFDQRFSLVVFASLCLTSFLAWPLLDSLLYHLIKVLFFSIMLLFFIYQFLQLKSWRCQFVLNGAGEGRLQRGEKFKLTQKAFVSPFICLFYIEADEELTLMMVWSDMCDDTSYRHLCRLLLASKG</sequence>
<keyword evidence="1" id="KW-0472">Membrane</keyword>
<keyword evidence="1" id="KW-1133">Transmembrane helix</keyword>
<name>A0ABS7E1W3_9GAMM</name>
<evidence type="ECO:0000313" key="3">
    <source>
        <dbReference type="Proteomes" id="UP001195963"/>
    </source>
</evidence>
<evidence type="ECO:0000256" key="1">
    <source>
        <dbReference type="SAM" id="Phobius"/>
    </source>
</evidence>
<evidence type="ECO:0000313" key="2">
    <source>
        <dbReference type="EMBL" id="MBW8183644.1"/>
    </source>
</evidence>
<keyword evidence="3" id="KW-1185">Reference proteome</keyword>
<dbReference type="InterPro" id="IPR009883">
    <property type="entry name" value="YgfX"/>
</dbReference>
<feature type="transmembrane region" description="Helical" evidence="1">
    <location>
        <begin position="43"/>
        <end position="62"/>
    </location>
</feature>
<dbReference type="EMBL" id="JAHZST010000004">
    <property type="protein sequence ID" value="MBW8183644.1"/>
    <property type="molecule type" value="Genomic_DNA"/>
</dbReference>
<organism evidence="2 3">
    <name type="scientific">Shewanella nanhaiensis</name>
    <dbReference type="NCBI Taxonomy" id="2864872"/>
    <lineage>
        <taxon>Bacteria</taxon>
        <taxon>Pseudomonadati</taxon>
        <taxon>Pseudomonadota</taxon>
        <taxon>Gammaproteobacteria</taxon>
        <taxon>Alteromonadales</taxon>
        <taxon>Shewanellaceae</taxon>
        <taxon>Shewanella</taxon>
    </lineage>
</organism>
<dbReference type="Pfam" id="PF07254">
    <property type="entry name" value="Cpta_toxin"/>
    <property type="match status" value="1"/>
</dbReference>